<dbReference type="SUPFAM" id="SSF55781">
    <property type="entry name" value="GAF domain-like"/>
    <property type="match status" value="1"/>
</dbReference>
<sequence>MRAASEGDDLTVLVAGALHLVPRAEHASLAVRRTRRRLETAASSSAIAAHVDGLQHQLGAGPCVEAVATGQVCLVDDVRNDHRWPAWSDGVTALGVGSVLCVPLAASAEPLGALTVCSRQEHAFDAEGLDVSVALAGVVGHLVQVREERDQLSVALQSRHTIGVAQGILMARYHLGVEGAFAVLRRLSADHNTKLRDVAAQVAAGGDLPDGATGDGRR</sequence>
<protein>
    <submittedName>
        <fullName evidence="6">GAF and ANTAR domain-containing protein</fullName>
    </submittedName>
</protein>
<evidence type="ECO:0000313" key="7">
    <source>
        <dbReference type="Proteomes" id="UP000502996"/>
    </source>
</evidence>
<keyword evidence="7" id="KW-1185">Reference proteome</keyword>
<dbReference type="InterPro" id="IPR011006">
    <property type="entry name" value="CheY-like_superfamily"/>
</dbReference>
<name>A0A6G6WB75_9ACTN</name>
<evidence type="ECO:0000256" key="3">
    <source>
        <dbReference type="ARBA" id="ARBA00023015"/>
    </source>
</evidence>
<reference evidence="6 7" key="1">
    <citation type="submission" date="2020-02" db="EMBL/GenBank/DDBJ databases">
        <title>Full genome sequence of Nocardioides sp. R-3366.</title>
        <authorList>
            <person name="Im W.-T."/>
        </authorList>
    </citation>
    <scope>NUCLEOTIDE SEQUENCE [LARGE SCALE GENOMIC DNA]</scope>
    <source>
        <strain evidence="6 7">R-3366</strain>
    </source>
</reference>
<dbReference type="Proteomes" id="UP000502996">
    <property type="component" value="Chromosome"/>
</dbReference>
<dbReference type="PIRSF" id="PIRSF036625">
    <property type="entry name" value="GAF_ANTAR"/>
    <property type="match status" value="1"/>
</dbReference>
<dbReference type="Pfam" id="PF13185">
    <property type="entry name" value="GAF_2"/>
    <property type="match status" value="1"/>
</dbReference>
<dbReference type="GO" id="GO:0016301">
    <property type="term" value="F:kinase activity"/>
    <property type="evidence" value="ECO:0007669"/>
    <property type="project" value="UniProtKB-KW"/>
</dbReference>
<evidence type="ECO:0000259" key="5">
    <source>
        <dbReference type="PROSITE" id="PS50921"/>
    </source>
</evidence>
<dbReference type="Gene3D" id="1.10.10.10">
    <property type="entry name" value="Winged helix-like DNA-binding domain superfamily/Winged helix DNA-binding domain"/>
    <property type="match status" value="1"/>
</dbReference>
<evidence type="ECO:0000313" key="6">
    <source>
        <dbReference type="EMBL" id="QIG42403.1"/>
    </source>
</evidence>
<dbReference type="SMART" id="SM01012">
    <property type="entry name" value="ANTAR"/>
    <property type="match status" value="1"/>
</dbReference>
<keyword evidence="4" id="KW-0804">Transcription</keyword>
<dbReference type="Pfam" id="PF03861">
    <property type="entry name" value="ANTAR"/>
    <property type="match status" value="1"/>
</dbReference>
<dbReference type="InterPro" id="IPR029016">
    <property type="entry name" value="GAF-like_dom_sf"/>
</dbReference>
<dbReference type="AlphaFoldDB" id="A0A6G6WB75"/>
<dbReference type="GO" id="GO:0003723">
    <property type="term" value="F:RNA binding"/>
    <property type="evidence" value="ECO:0007669"/>
    <property type="project" value="InterPro"/>
</dbReference>
<keyword evidence="3" id="KW-0805">Transcription regulation</keyword>
<dbReference type="InterPro" id="IPR036388">
    <property type="entry name" value="WH-like_DNA-bd_sf"/>
</dbReference>
<dbReference type="KEGG" id="nano:G5V58_06125"/>
<dbReference type="InterPro" id="IPR012074">
    <property type="entry name" value="GAF_ANTAR"/>
</dbReference>
<dbReference type="PROSITE" id="PS50921">
    <property type="entry name" value="ANTAR"/>
    <property type="match status" value="1"/>
</dbReference>
<evidence type="ECO:0000256" key="4">
    <source>
        <dbReference type="ARBA" id="ARBA00023163"/>
    </source>
</evidence>
<dbReference type="InterPro" id="IPR003018">
    <property type="entry name" value="GAF"/>
</dbReference>
<gene>
    <name evidence="6" type="ORF">G5V58_06125</name>
</gene>
<dbReference type="Gene3D" id="3.30.450.40">
    <property type="match status" value="1"/>
</dbReference>
<dbReference type="InterPro" id="IPR005561">
    <property type="entry name" value="ANTAR"/>
</dbReference>
<accession>A0A6G6WB75</accession>
<feature type="domain" description="ANTAR" evidence="5">
    <location>
        <begin position="142"/>
        <end position="203"/>
    </location>
</feature>
<proteinExistence type="predicted"/>
<organism evidence="6 7">
    <name type="scientific">Nocardioides anomalus</name>
    <dbReference type="NCBI Taxonomy" id="2712223"/>
    <lineage>
        <taxon>Bacteria</taxon>
        <taxon>Bacillati</taxon>
        <taxon>Actinomycetota</taxon>
        <taxon>Actinomycetes</taxon>
        <taxon>Propionibacteriales</taxon>
        <taxon>Nocardioidaceae</taxon>
        <taxon>Nocardioides</taxon>
    </lineage>
</organism>
<dbReference type="EMBL" id="CP049257">
    <property type="protein sequence ID" value="QIG42403.1"/>
    <property type="molecule type" value="Genomic_DNA"/>
</dbReference>
<evidence type="ECO:0000256" key="1">
    <source>
        <dbReference type="ARBA" id="ARBA00022679"/>
    </source>
</evidence>
<keyword evidence="2" id="KW-0418">Kinase</keyword>
<keyword evidence="1" id="KW-0808">Transferase</keyword>
<evidence type="ECO:0000256" key="2">
    <source>
        <dbReference type="ARBA" id="ARBA00022777"/>
    </source>
</evidence>
<dbReference type="SUPFAM" id="SSF52172">
    <property type="entry name" value="CheY-like"/>
    <property type="match status" value="1"/>
</dbReference>